<dbReference type="PROSITE" id="PS51747">
    <property type="entry name" value="CYT_DCMP_DEAMINASES_2"/>
    <property type="match status" value="1"/>
</dbReference>
<keyword evidence="3" id="KW-1185">Reference proteome</keyword>
<dbReference type="PANTHER" id="PTHR11079:SF202">
    <property type="entry name" value="TRNA-SPECIFIC ADENOSINE DEAMINASE"/>
    <property type="match status" value="1"/>
</dbReference>
<dbReference type="Pfam" id="PF00383">
    <property type="entry name" value="dCMP_cyt_deam_1"/>
    <property type="match status" value="1"/>
</dbReference>
<dbReference type="Gene3D" id="3.40.140.10">
    <property type="entry name" value="Cytidine Deaminase, domain 2"/>
    <property type="match status" value="1"/>
</dbReference>
<organism evidence="2 3">
    <name type="scientific">Leptospira ainlahdjerensis</name>
    <dbReference type="NCBI Taxonomy" id="2810033"/>
    <lineage>
        <taxon>Bacteria</taxon>
        <taxon>Pseudomonadati</taxon>
        <taxon>Spirochaetota</taxon>
        <taxon>Spirochaetia</taxon>
        <taxon>Leptospirales</taxon>
        <taxon>Leptospiraceae</taxon>
        <taxon>Leptospira</taxon>
    </lineage>
</organism>
<dbReference type="CDD" id="cd01285">
    <property type="entry name" value="nucleoside_deaminase"/>
    <property type="match status" value="1"/>
</dbReference>
<evidence type="ECO:0000313" key="3">
    <source>
        <dbReference type="Proteomes" id="UP000724686"/>
    </source>
</evidence>
<reference evidence="2 3" key="1">
    <citation type="submission" date="2021-02" db="EMBL/GenBank/DDBJ databases">
        <title>Leptospira ainlahdjerensis sp. nov., Leptospira ainazelensis sp. nov., Leptospira abararensis sp. nov. and Leptospira chreensis sp. nov., four new species isolated from water sources in Algeria.</title>
        <authorList>
            <person name="Amara Korba A."/>
            <person name="Kainiu M."/>
            <person name="Vincent A.T."/>
            <person name="Mariet J.-F."/>
            <person name="Veyrier F.J."/>
            <person name="Goarant C."/>
            <person name="Picardeau M."/>
        </authorList>
    </citation>
    <scope>NUCLEOTIDE SEQUENCE [LARGE SCALE GENOMIC DNA]</scope>
    <source>
        <strain evidence="2 3">201903070</strain>
    </source>
</reference>
<name>A0ABS2UBY2_9LEPT</name>
<accession>A0ABS2UBY2</accession>
<dbReference type="Proteomes" id="UP000724686">
    <property type="component" value="Unassembled WGS sequence"/>
</dbReference>
<dbReference type="SUPFAM" id="SSF53927">
    <property type="entry name" value="Cytidine deaminase-like"/>
    <property type="match status" value="1"/>
</dbReference>
<comment type="caution">
    <text evidence="2">The sequence shown here is derived from an EMBL/GenBank/DDBJ whole genome shotgun (WGS) entry which is preliminary data.</text>
</comment>
<evidence type="ECO:0000259" key="1">
    <source>
        <dbReference type="PROSITE" id="PS51747"/>
    </source>
</evidence>
<protein>
    <submittedName>
        <fullName evidence="2">Nucleoside deaminase</fullName>
    </submittedName>
</protein>
<dbReference type="EMBL" id="JAFFPU010000024">
    <property type="protein sequence ID" value="MBM9576752.1"/>
    <property type="molecule type" value="Genomic_DNA"/>
</dbReference>
<dbReference type="RefSeq" id="WP_205278893.1">
    <property type="nucleotide sequence ID" value="NZ_JAFFPU010000024.1"/>
</dbReference>
<evidence type="ECO:0000313" key="2">
    <source>
        <dbReference type="EMBL" id="MBM9576752.1"/>
    </source>
</evidence>
<dbReference type="InterPro" id="IPR016193">
    <property type="entry name" value="Cytidine_deaminase-like"/>
</dbReference>
<feature type="domain" description="CMP/dCMP-type deaminase" evidence="1">
    <location>
        <begin position="15"/>
        <end position="117"/>
    </location>
</feature>
<dbReference type="PANTHER" id="PTHR11079">
    <property type="entry name" value="CYTOSINE DEAMINASE FAMILY MEMBER"/>
    <property type="match status" value="1"/>
</dbReference>
<proteinExistence type="predicted"/>
<gene>
    <name evidence="2" type="ORF">JWG45_06245</name>
</gene>
<dbReference type="InterPro" id="IPR002125">
    <property type="entry name" value="CMP_dCMP_dom"/>
</dbReference>
<sequence length="155" mass="17715">MDTFLNHKILPDFLDRMKSLISNEGKEIPSLTRIYQKEKLIAESSNEVEKNSDSSYHSEILCLREAKERIGTRYLTDCLLITSLEPCLMCAGTILLSRIPTVVYLLPAKQGEGISSLSIETIYSRNFFPELICIPANLSKEAFKSFFKARRKKFN</sequence>